<dbReference type="AlphaFoldDB" id="A0A061AB01"/>
<dbReference type="STRING" id="35623.Aocu_10020"/>
<dbReference type="Gene3D" id="3.40.50.300">
    <property type="entry name" value="P-loop containing nucleotide triphosphate hydrolases"/>
    <property type="match status" value="1"/>
</dbReference>
<evidence type="ECO:0000256" key="4">
    <source>
        <dbReference type="ARBA" id="ARBA00022679"/>
    </source>
</evidence>
<dbReference type="KEGG" id="aoc:Aocu_10020"/>
<feature type="region of interest" description="Interaction with substrate tRNA" evidence="10">
    <location>
        <begin position="34"/>
        <end position="37"/>
    </location>
</feature>
<keyword evidence="8 10" id="KW-0460">Magnesium</keyword>
<reference evidence="15" key="1">
    <citation type="submission" date="2014-05" db="EMBL/GenBank/DDBJ databases">
        <authorList>
            <person name="Kube M."/>
        </authorList>
    </citation>
    <scope>NUCLEOTIDE SEQUENCE [LARGE SCALE GENOMIC DNA]</scope>
</reference>
<comment type="function">
    <text evidence="2 10 12">Catalyzes the transfer of a dimethylallyl group onto the adenine at position 37 in tRNAs that read codons beginning with uridine, leading to the formation of N6-(dimethylallyl)adenosine (i(6)A).</text>
</comment>
<dbReference type="PATRIC" id="fig|35623.3.peg.1002"/>
<name>A0A061AB01_9MOLU</name>
<feature type="binding site" evidence="10">
    <location>
        <begin position="9"/>
        <end position="16"/>
    </location>
    <ligand>
        <name>ATP</name>
        <dbReference type="ChEBI" id="CHEBI:30616"/>
    </ligand>
</feature>
<comment type="similarity">
    <text evidence="3 10 13">Belongs to the IPP transferase family.</text>
</comment>
<evidence type="ECO:0000256" key="13">
    <source>
        <dbReference type="RuleBase" id="RU003785"/>
    </source>
</evidence>
<evidence type="ECO:0000256" key="1">
    <source>
        <dbReference type="ARBA" id="ARBA00001946"/>
    </source>
</evidence>
<evidence type="ECO:0000256" key="3">
    <source>
        <dbReference type="ARBA" id="ARBA00005842"/>
    </source>
</evidence>
<dbReference type="NCBIfam" id="TIGR00174">
    <property type="entry name" value="miaA"/>
    <property type="match status" value="1"/>
</dbReference>
<keyword evidence="6 10" id="KW-0547">Nucleotide-binding</keyword>
<evidence type="ECO:0000256" key="12">
    <source>
        <dbReference type="RuleBase" id="RU003784"/>
    </source>
</evidence>
<evidence type="ECO:0000256" key="7">
    <source>
        <dbReference type="ARBA" id="ARBA00022840"/>
    </source>
</evidence>
<evidence type="ECO:0000313" key="15">
    <source>
        <dbReference type="Proteomes" id="UP000032434"/>
    </source>
</evidence>
<keyword evidence="7 10" id="KW-0067">ATP-binding</keyword>
<dbReference type="Pfam" id="PF01715">
    <property type="entry name" value="IPPT"/>
    <property type="match status" value="1"/>
</dbReference>
<dbReference type="FunCoup" id="A0A061AB01">
    <property type="interactions" value="310"/>
</dbReference>
<evidence type="ECO:0000256" key="11">
    <source>
        <dbReference type="RuleBase" id="RU003783"/>
    </source>
</evidence>
<dbReference type="InterPro" id="IPR039657">
    <property type="entry name" value="Dimethylallyltransferase"/>
</dbReference>
<evidence type="ECO:0000313" key="14">
    <source>
        <dbReference type="EMBL" id="CDR31075.1"/>
    </source>
</evidence>
<accession>A0A061AB01</accession>
<dbReference type="PANTHER" id="PTHR11088">
    <property type="entry name" value="TRNA DIMETHYLALLYLTRANSFERASE"/>
    <property type="match status" value="1"/>
</dbReference>
<organism evidence="14 15">
    <name type="scientific">Acholeplasma oculi</name>
    <dbReference type="NCBI Taxonomy" id="35623"/>
    <lineage>
        <taxon>Bacteria</taxon>
        <taxon>Bacillati</taxon>
        <taxon>Mycoplasmatota</taxon>
        <taxon>Mollicutes</taxon>
        <taxon>Acholeplasmatales</taxon>
        <taxon>Acholeplasmataceae</taxon>
        <taxon>Acholeplasma</taxon>
    </lineage>
</organism>
<dbReference type="EMBL" id="LK028559">
    <property type="protein sequence ID" value="CDR31075.1"/>
    <property type="molecule type" value="Genomic_DNA"/>
</dbReference>
<comment type="catalytic activity">
    <reaction evidence="9 10 11">
        <text>adenosine(37) in tRNA + dimethylallyl diphosphate = N(6)-dimethylallyladenosine(37) in tRNA + diphosphate</text>
        <dbReference type="Rhea" id="RHEA:26482"/>
        <dbReference type="Rhea" id="RHEA-COMP:10162"/>
        <dbReference type="Rhea" id="RHEA-COMP:10375"/>
        <dbReference type="ChEBI" id="CHEBI:33019"/>
        <dbReference type="ChEBI" id="CHEBI:57623"/>
        <dbReference type="ChEBI" id="CHEBI:74411"/>
        <dbReference type="ChEBI" id="CHEBI:74415"/>
        <dbReference type="EC" id="2.5.1.75"/>
    </reaction>
</comment>
<comment type="cofactor">
    <cofactor evidence="1 10">
        <name>Mg(2+)</name>
        <dbReference type="ChEBI" id="CHEBI:18420"/>
    </cofactor>
</comment>
<gene>
    <name evidence="10 14" type="primary">miaA</name>
    <name evidence="14" type="ORF">Aocu_10020</name>
</gene>
<evidence type="ECO:0000256" key="8">
    <source>
        <dbReference type="ARBA" id="ARBA00022842"/>
    </source>
</evidence>
<dbReference type="PANTHER" id="PTHR11088:SF60">
    <property type="entry name" value="TRNA DIMETHYLALLYLTRANSFERASE"/>
    <property type="match status" value="1"/>
</dbReference>
<comment type="subunit">
    <text evidence="10">Monomer.</text>
</comment>
<keyword evidence="4 10" id="KW-0808">Transferase</keyword>
<dbReference type="HAMAP" id="MF_00185">
    <property type="entry name" value="IPP_trans"/>
    <property type="match status" value="1"/>
</dbReference>
<protein>
    <recommendedName>
        <fullName evidence="10">tRNA dimethylallyltransferase</fullName>
        <ecNumber evidence="10">2.5.1.75</ecNumber>
    </recommendedName>
    <alternativeName>
        <fullName evidence="10">Dimethylallyl diphosphate:tRNA dimethylallyltransferase</fullName>
        <shortName evidence="10">DMAPP:tRNA dimethylallyltransferase</shortName>
        <shortName evidence="10">DMATase</shortName>
    </alternativeName>
    <alternativeName>
        <fullName evidence="10">Isopentenyl-diphosphate:tRNA isopentenyltransferase</fullName>
        <shortName evidence="10">IPP transferase</shortName>
        <shortName evidence="10">IPPT</shortName>
        <shortName evidence="10">IPTase</shortName>
    </alternativeName>
</protein>
<dbReference type="EC" id="2.5.1.75" evidence="10"/>
<evidence type="ECO:0000256" key="6">
    <source>
        <dbReference type="ARBA" id="ARBA00022741"/>
    </source>
</evidence>
<sequence>MKKVICIVGPTGSGKTKLSIELAKRFQMEVINGDSVSIYKELNIGSAKITEDEMNGVKHHLISHRTLNEPYSVFNFQKDVRQLISQIQYPLIVGGSGLYIKSALYDYEFEEQEKKELPEISQMIEFIKENDPDIDLDWHNERRIVSAYQTIISGKKRSDKNKLHHPLYDIYLIYLDMDRNILRQRVEYRLNQMIEKGFIEETKALMTYDLNIIGYRELKGYLNHELTLEDAINTIITQTMRFAKRQKTWFMNQMNPNVYDGLSPDLVQQVSKDIEQFLKG</sequence>
<evidence type="ECO:0000256" key="2">
    <source>
        <dbReference type="ARBA" id="ARBA00003213"/>
    </source>
</evidence>
<feature type="site" description="Interaction with substrate tRNA" evidence="10">
    <location>
        <position position="96"/>
    </location>
</feature>
<dbReference type="HOGENOM" id="CLU_032616_0_1_14"/>
<keyword evidence="5 10" id="KW-0819">tRNA processing</keyword>
<dbReference type="GO" id="GO:0005524">
    <property type="term" value="F:ATP binding"/>
    <property type="evidence" value="ECO:0007669"/>
    <property type="project" value="UniProtKB-UniRule"/>
</dbReference>
<comment type="caution">
    <text evidence="10">Lacks conserved residue(s) required for the propagation of feature annotation.</text>
</comment>
<dbReference type="InterPro" id="IPR027417">
    <property type="entry name" value="P-loop_NTPase"/>
</dbReference>
<dbReference type="SUPFAM" id="SSF52540">
    <property type="entry name" value="P-loop containing nucleoside triphosphate hydrolases"/>
    <property type="match status" value="2"/>
</dbReference>
<dbReference type="RefSeq" id="WP_045749532.1">
    <property type="nucleotide sequence ID" value="NZ_FUZK01000001.1"/>
</dbReference>
<evidence type="ECO:0000256" key="5">
    <source>
        <dbReference type="ARBA" id="ARBA00022694"/>
    </source>
</evidence>
<dbReference type="OrthoDB" id="9776390at2"/>
<dbReference type="InterPro" id="IPR018022">
    <property type="entry name" value="IPT"/>
</dbReference>
<dbReference type="InParanoid" id="A0A061AB01"/>
<dbReference type="GO" id="GO:0052381">
    <property type="term" value="F:tRNA dimethylallyltransferase activity"/>
    <property type="evidence" value="ECO:0007669"/>
    <property type="project" value="UniProtKB-UniRule"/>
</dbReference>
<keyword evidence="15" id="KW-1185">Reference proteome</keyword>
<dbReference type="Proteomes" id="UP000032434">
    <property type="component" value="Chromosome 1"/>
</dbReference>
<dbReference type="GO" id="GO:0006400">
    <property type="term" value="P:tRNA modification"/>
    <property type="evidence" value="ECO:0007669"/>
    <property type="project" value="TreeGrafter"/>
</dbReference>
<evidence type="ECO:0000256" key="9">
    <source>
        <dbReference type="ARBA" id="ARBA00049563"/>
    </source>
</evidence>
<proteinExistence type="inferred from homology"/>
<evidence type="ECO:0000256" key="10">
    <source>
        <dbReference type="HAMAP-Rule" id="MF_00185"/>
    </source>
</evidence>
<feature type="binding site" evidence="10">
    <location>
        <begin position="11"/>
        <end position="16"/>
    </location>
    <ligand>
        <name>substrate</name>
    </ligand>
</feature>